<dbReference type="Proteomes" id="UP001162131">
    <property type="component" value="Unassembled WGS sequence"/>
</dbReference>
<evidence type="ECO:0000256" key="1">
    <source>
        <dbReference type="SAM" id="Coils"/>
    </source>
</evidence>
<keyword evidence="1" id="KW-0175">Coiled coil</keyword>
<keyword evidence="4" id="KW-1185">Reference proteome</keyword>
<dbReference type="EMBL" id="CAJZBQ010000025">
    <property type="protein sequence ID" value="CAG9320454.1"/>
    <property type="molecule type" value="Genomic_DNA"/>
</dbReference>
<evidence type="ECO:0000313" key="3">
    <source>
        <dbReference type="EMBL" id="CAG9320454.1"/>
    </source>
</evidence>
<gene>
    <name evidence="3" type="ORF">BSTOLATCC_MIC26369</name>
</gene>
<protein>
    <submittedName>
        <fullName evidence="3">Uncharacterized protein</fullName>
    </submittedName>
</protein>
<accession>A0AAU9J3F5</accession>
<feature type="compositionally biased region" description="Low complexity" evidence="2">
    <location>
        <begin position="24"/>
        <end position="35"/>
    </location>
</feature>
<organism evidence="3 4">
    <name type="scientific">Blepharisma stoltei</name>
    <dbReference type="NCBI Taxonomy" id="1481888"/>
    <lineage>
        <taxon>Eukaryota</taxon>
        <taxon>Sar</taxon>
        <taxon>Alveolata</taxon>
        <taxon>Ciliophora</taxon>
        <taxon>Postciliodesmatophora</taxon>
        <taxon>Heterotrichea</taxon>
        <taxon>Heterotrichida</taxon>
        <taxon>Blepharismidae</taxon>
        <taxon>Blepharisma</taxon>
    </lineage>
</organism>
<evidence type="ECO:0000313" key="4">
    <source>
        <dbReference type="Proteomes" id="UP001162131"/>
    </source>
</evidence>
<feature type="coiled-coil region" evidence="1">
    <location>
        <begin position="91"/>
        <end position="135"/>
    </location>
</feature>
<evidence type="ECO:0000256" key="2">
    <source>
        <dbReference type="SAM" id="MobiDB-lite"/>
    </source>
</evidence>
<sequence>MHGQIDGRVVRAVRSLKRMNTQESTSDGSSTRTSTPGNEGQILDVISNREDLKSFLANYGITADDLYKEVREDLVIVRDIMTEPELSVNVMKRIEGKLEEFQARKQIETAKSSMEEKIRQRMEMLQKRLDGNNENL</sequence>
<name>A0AAU9J3F5_9CILI</name>
<dbReference type="AlphaFoldDB" id="A0AAU9J3F5"/>
<feature type="region of interest" description="Disordered" evidence="2">
    <location>
        <begin position="16"/>
        <end position="40"/>
    </location>
</feature>
<proteinExistence type="predicted"/>
<comment type="caution">
    <text evidence="3">The sequence shown here is derived from an EMBL/GenBank/DDBJ whole genome shotgun (WGS) entry which is preliminary data.</text>
</comment>
<reference evidence="3" key="1">
    <citation type="submission" date="2021-09" db="EMBL/GenBank/DDBJ databases">
        <authorList>
            <consortium name="AG Swart"/>
            <person name="Singh M."/>
            <person name="Singh A."/>
            <person name="Seah K."/>
            <person name="Emmerich C."/>
        </authorList>
    </citation>
    <scope>NUCLEOTIDE SEQUENCE</scope>
    <source>
        <strain evidence="3">ATCC30299</strain>
    </source>
</reference>